<name>A0A812WI25_9DINO</name>
<comment type="caution">
    <text evidence="1">The sequence shown here is derived from an EMBL/GenBank/DDBJ whole genome shotgun (WGS) entry which is preliminary data.</text>
</comment>
<organism evidence="1 2">
    <name type="scientific">Symbiodinium necroappetens</name>
    <dbReference type="NCBI Taxonomy" id="1628268"/>
    <lineage>
        <taxon>Eukaryota</taxon>
        <taxon>Sar</taxon>
        <taxon>Alveolata</taxon>
        <taxon>Dinophyceae</taxon>
        <taxon>Suessiales</taxon>
        <taxon>Symbiodiniaceae</taxon>
        <taxon>Symbiodinium</taxon>
    </lineage>
</organism>
<feature type="non-terminal residue" evidence="1">
    <location>
        <position position="212"/>
    </location>
</feature>
<evidence type="ECO:0000313" key="1">
    <source>
        <dbReference type="EMBL" id="CAE7686117.1"/>
    </source>
</evidence>
<dbReference type="AlphaFoldDB" id="A0A812WI25"/>
<dbReference type="Proteomes" id="UP000601435">
    <property type="component" value="Unassembled WGS sequence"/>
</dbReference>
<protein>
    <submittedName>
        <fullName evidence="1">PmpB protein</fullName>
    </submittedName>
</protein>
<dbReference type="EMBL" id="CAJNJA010033998">
    <property type="protein sequence ID" value="CAE7686117.1"/>
    <property type="molecule type" value="Genomic_DNA"/>
</dbReference>
<proteinExistence type="predicted"/>
<sequence length="212" mass="21845">PQTASVCELLGPGNSEEPSLLLGDGFVTLQTEGRLRITGNLRVRPFGAPLISPLCPEAFIVPVGLDVIAPNVQAQKQRPIGGGTFHSKGALTLERSNITVTGGGARWGGGLAAGGDVALVEASLLKVAGSVAEQDGGGLHTAGTLRLRGGSQIIVEATSAARGGGFFASGEARTSLKQHLGLSFVPHIIAKLSTLCRPHRQTSTGRLGWWSR</sequence>
<gene>
    <name evidence="1" type="primary">pmpB</name>
    <name evidence="1" type="ORF">SNEC2469_LOCUS19764</name>
</gene>
<evidence type="ECO:0000313" key="2">
    <source>
        <dbReference type="Proteomes" id="UP000601435"/>
    </source>
</evidence>
<reference evidence="1" key="1">
    <citation type="submission" date="2021-02" db="EMBL/GenBank/DDBJ databases">
        <authorList>
            <person name="Dougan E. K."/>
            <person name="Rhodes N."/>
            <person name="Thang M."/>
            <person name="Chan C."/>
        </authorList>
    </citation>
    <scope>NUCLEOTIDE SEQUENCE</scope>
</reference>
<accession>A0A812WI25</accession>
<keyword evidence="2" id="KW-1185">Reference proteome</keyword>